<keyword evidence="4" id="KW-1133">Transmembrane helix</keyword>
<sequence>MSESVFKGLPKRFRGLYLLMFVMIASGIGAVITSQLLRTSPLPSPTVAPPAIQAVTALGRLEPKGEVIQLSAPNQGSRVGQLLVKVGDMVRKGQVIAYLDTRDRAVASVEQALEQVKVQQTRLAIVKAGAKTGEIQAQSATVERVKAQLQEELAARDATISRIQAEVQNAAREYKRYQFLQIEGAVSASLRDDKKLTVDVAQQRLNEAKANRRQTEETLVKQIKEARSTLSKIAEVRPVDVMAAQAEVDRAKAAVKQAQAELDLAVIKAPRDGQILRVNTWAGEIIDTQKGIVSLGETSQMYAVAEVYETDLPRIRAGQTAIITSVSGGVLTEPIAGVVDEIGLEVMKKDVLNTDPAADIDARVVEVKIRLNAADSRKVAGFSNMKLKVAVNL</sequence>
<dbReference type="PANTHER" id="PTHR32347">
    <property type="entry name" value="EFFLUX SYSTEM COMPONENT YKNX-RELATED"/>
    <property type="match status" value="1"/>
</dbReference>
<proteinExistence type="predicted"/>
<dbReference type="EMBL" id="RSCL01000076">
    <property type="protein sequence ID" value="RUS92493.1"/>
    <property type="molecule type" value="Genomic_DNA"/>
</dbReference>
<comment type="subcellular location">
    <subcellularLocation>
        <location evidence="1">Cell envelope</location>
    </subcellularLocation>
</comment>
<gene>
    <name evidence="5" type="ORF">DSM106972_098970</name>
</gene>
<keyword evidence="4" id="KW-0812">Transmembrane</keyword>
<dbReference type="InterPro" id="IPR050465">
    <property type="entry name" value="UPF0194_transport"/>
</dbReference>
<organism evidence="5 6">
    <name type="scientific">Dulcicalothrix desertica PCC 7102</name>
    <dbReference type="NCBI Taxonomy" id="232991"/>
    <lineage>
        <taxon>Bacteria</taxon>
        <taxon>Bacillati</taxon>
        <taxon>Cyanobacteriota</taxon>
        <taxon>Cyanophyceae</taxon>
        <taxon>Nostocales</taxon>
        <taxon>Calotrichaceae</taxon>
        <taxon>Dulcicalothrix</taxon>
    </lineage>
</organism>
<dbReference type="GO" id="GO:0030313">
    <property type="term" value="C:cell envelope"/>
    <property type="evidence" value="ECO:0007669"/>
    <property type="project" value="UniProtKB-SubCell"/>
</dbReference>
<protein>
    <submittedName>
        <fullName evidence="5">Hemolysin D</fullName>
    </submittedName>
</protein>
<dbReference type="InterPro" id="IPR014315">
    <property type="entry name" value="ABC_heterocyst_DevB"/>
</dbReference>
<evidence type="ECO:0000313" key="5">
    <source>
        <dbReference type="EMBL" id="RUS92493.1"/>
    </source>
</evidence>
<dbReference type="Gene3D" id="2.40.50.100">
    <property type="match status" value="1"/>
</dbReference>
<evidence type="ECO:0000256" key="2">
    <source>
        <dbReference type="ARBA" id="ARBA00023054"/>
    </source>
</evidence>
<dbReference type="PANTHER" id="PTHR32347:SF27">
    <property type="entry name" value="RND EFFLUX PUMP MEMBRANE FUSION PROTEIN BARREL-SANDWICH DOMAIN-CONTAINING PROTEIN"/>
    <property type="match status" value="1"/>
</dbReference>
<evidence type="ECO:0000313" key="6">
    <source>
        <dbReference type="Proteomes" id="UP000271624"/>
    </source>
</evidence>
<dbReference type="AlphaFoldDB" id="A0A433UFA2"/>
<dbReference type="Proteomes" id="UP000271624">
    <property type="component" value="Unassembled WGS sequence"/>
</dbReference>
<name>A0A433UFA2_9CYAN</name>
<dbReference type="RefSeq" id="WP_127087781.1">
    <property type="nucleotide sequence ID" value="NZ_RSCL01000076.1"/>
</dbReference>
<feature type="transmembrane region" description="Helical" evidence="4">
    <location>
        <begin position="16"/>
        <end position="37"/>
    </location>
</feature>
<dbReference type="SUPFAM" id="SSF111369">
    <property type="entry name" value="HlyD-like secretion proteins"/>
    <property type="match status" value="1"/>
</dbReference>
<accession>A0A433UFA2</accession>
<dbReference type="OrthoDB" id="556614at2"/>
<reference evidence="5" key="2">
    <citation type="journal article" date="2019" name="Genome Biol. Evol.">
        <title>Day and night: Metabolic profiles and evolutionary relationships of six axenic non-marine cyanobacteria.</title>
        <authorList>
            <person name="Will S.E."/>
            <person name="Henke P."/>
            <person name="Boedeker C."/>
            <person name="Huang S."/>
            <person name="Brinkmann H."/>
            <person name="Rohde M."/>
            <person name="Jarek M."/>
            <person name="Friedl T."/>
            <person name="Seufert S."/>
            <person name="Schumacher M."/>
            <person name="Overmann J."/>
            <person name="Neumann-Schaal M."/>
            <person name="Petersen J."/>
        </authorList>
    </citation>
    <scope>NUCLEOTIDE SEQUENCE [LARGE SCALE GENOMIC DNA]</scope>
    <source>
        <strain evidence="5">PCC 7102</strain>
    </source>
</reference>
<evidence type="ECO:0000256" key="1">
    <source>
        <dbReference type="ARBA" id="ARBA00004196"/>
    </source>
</evidence>
<evidence type="ECO:0000256" key="4">
    <source>
        <dbReference type="SAM" id="Phobius"/>
    </source>
</evidence>
<keyword evidence="6" id="KW-1185">Reference proteome</keyword>
<keyword evidence="2 3" id="KW-0175">Coiled coil</keyword>
<evidence type="ECO:0000256" key="3">
    <source>
        <dbReference type="SAM" id="Coils"/>
    </source>
</evidence>
<dbReference type="Gene3D" id="2.40.30.170">
    <property type="match status" value="1"/>
</dbReference>
<feature type="coiled-coil region" evidence="3">
    <location>
        <begin position="191"/>
        <end position="268"/>
    </location>
</feature>
<reference evidence="5" key="1">
    <citation type="submission" date="2018-12" db="EMBL/GenBank/DDBJ databases">
        <authorList>
            <person name="Will S."/>
            <person name="Neumann-Schaal M."/>
            <person name="Henke P."/>
        </authorList>
    </citation>
    <scope>NUCLEOTIDE SEQUENCE</scope>
    <source>
        <strain evidence="5">PCC 7102</strain>
    </source>
</reference>
<keyword evidence="4" id="KW-0472">Membrane</keyword>
<dbReference type="NCBIfam" id="TIGR02971">
    <property type="entry name" value="heterocyst_DevB"/>
    <property type="match status" value="1"/>
</dbReference>
<comment type="caution">
    <text evidence="5">The sequence shown here is derived from an EMBL/GenBank/DDBJ whole genome shotgun (WGS) entry which is preliminary data.</text>
</comment>